<organism evidence="2 3">
    <name type="scientific">Penicillium camemberti (strain FM 013)</name>
    <dbReference type="NCBI Taxonomy" id="1429867"/>
    <lineage>
        <taxon>Eukaryota</taxon>
        <taxon>Fungi</taxon>
        <taxon>Dikarya</taxon>
        <taxon>Ascomycota</taxon>
        <taxon>Pezizomycotina</taxon>
        <taxon>Eurotiomycetes</taxon>
        <taxon>Eurotiomycetidae</taxon>
        <taxon>Eurotiales</taxon>
        <taxon>Aspergillaceae</taxon>
        <taxon>Penicillium</taxon>
    </lineage>
</organism>
<evidence type="ECO:0000313" key="2">
    <source>
        <dbReference type="EMBL" id="CRL24947.1"/>
    </source>
</evidence>
<protein>
    <submittedName>
        <fullName evidence="2">Str. FM013</fullName>
    </submittedName>
</protein>
<name>A0A0G4PF73_PENC3</name>
<dbReference type="AlphaFoldDB" id="A0A0G4PF73"/>
<feature type="region of interest" description="Disordered" evidence="1">
    <location>
        <begin position="24"/>
        <end position="45"/>
    </location>
</feature>
<dbReference type="EMBL" id="HG793146">
    <property type="protein sequence ID" value="CRL24947.1"/>
    <property type="molecule type" value="Genomic_DNA"/>
</dbReference>
<gene>
    <name evidence="2" type="ORF">PCAMFM013_S013g000190</name>
</gene>
<keyword evidence="3" id="KW-1185">Reference proteome</keyword>
<feature type="compositionally biased region" description="Low complexity" evidence="1">
    <location>
        <begin position="24"/>
        <end position="41"/>
    </location>
</feature>
<dbReference type="Proteomes" id="UP000053732">
    <property type="component" value="Unassembled WGS sequence"/>
</dbReference>
<sequence>MRFTSMAKVNLWSYGSLASSTQTHAQSSAAGDRLSSTTRLGSSRRGRLSIVAREMSCRSVTPSYHRHSFYT</sequence>
<proteinExistence type="predicted"/>
<accession>A0A0G4PF73</accession>
<evidence type="ECO:0000256" key="1">
    <source>
        <dbReference type="SAM" id="MobiDB-lite"/>
    </source>
</evidence>
<reference evidence="2 3" key="1">
    <citation type="journal article" date="2014" name="Nat. Commun.">
        <title>Multiple recent horizontal transfers of a large genomic region in cheese making fungi.</title>
        <authorList>
            <person name="Cheeseman K."/>
            <person name="Ropars J."/>
            <person name="Renault P."/>
            <person name="Dupont J."/>
            <person name="Gouzy J."/>
            <person name="Branca A."/>
            <person name="Abraham A.L."/>
            <person name="Ceppi M."/>
            <person name="Conseiller E."/>
            <person name="Debuchy R."/>
            <person name="Malagnac F."/>
            <person name="Goarin A."/>
            <person name="Silar P."/>
            <person name="Lacoste S."/>
            <person name="Sallet E."/>
            <person name="Bensimon A."/>
            <person name="Giraud T."/>
            <person name="Brygoo Y."/>
        </authorList>
    </citation>
    <scope>NUCLEOTIDE SEQUENCE [LARGE SCALE GENOMIC DNA]</scope>
    <source>
        <strain evidence="3">FM 013</strain>
    </source>
</reference>
<evidence type="ECO:0000313" key="3">
    <source>
        <dbReference type="Proteomes" id="UP000053732"/>
    </source>
</evidence>